<reference evidence="1 2" key="1">
    <citation type="submission" date="2019-08" db="EMBL/GenBank/DDBJ databases">
        <title>Bacillus genomes from the desert of Cuatro Cienegas, Coahuila.</title>
        <authorList>
            <person name="Olmedo-Alvarez G."/>
        </authorList>
    </citation>
    <scope>NUCLEOTIDE SEQUENCE [LARGE SCALE GENOMIC DNA]</scope>
    <source>
        <strain evidence="1 2">CH128b_4D</strain>
    </source>
</reference>
<accession>A0A5D4MC84</accession>
<evidence type="ECO:0000313" key="2">
    <source>
        <dbReference type="Proteomes" id="UP000325182"/>
    </source>
</evidence>
<organism evidence="1 2">
    <name type="scientific">Rossellomorea vietnamensis</name>
    <dbReference type="NCBI Taxonomy" id="218284"/>
    <lineage>
        <taxon>Bacteria</taxon>
        <taxon>Bacillati</taxon>
        <taxon>Bacillota</taxon>
        <taxon>Bacilli</taxon>
        <taxon>Bacillales</taxon>
        <taxon>Bacillaceae</taxon>
        <taxon>Rossellomorea</taxon>
    </lineage>
</organism>
<dbReference type="EMBL" id="VTEG01000007">
    <property type="protein sequence ID" value="TYR99057.1"/>
    <property type="molecule type" value="Genomic_DNA"/>
</dbReference>
<dbReference type="RefSeq" id="WP_148953977.1">
    <property type="nucleotide sequence ID" value="NZ_VTEG01000007.1"/>
</dbReference>
<proteinExistence type="predicted"/>
<comment type="caution">
    <text evidence="1">The sequence shown here is derived from an EMBL/GenBank/DDBJ whole genome shotgun (WGS) entry which is preliminary data.</text>
</comment>
<sequence>MSKPGLISFRRTDILANHIEQSTKDIADHFKSRRLYVPQFCRLIKVSKRWTTENLETELNKWESMFSRINGTSKIIKMVKESFGKCESNQEITDLRGAMVEALVIACNGGSKILSNRSYGWGAKVDIHPLGEEIIRVRLFCSENICDDCKDRKTVDFGFWDGYHGKFYECKVQPVGIGCKEIKYMQKLKEKLNQQQISHEIFFVCAESRDEVKIKLESLELSTVFYKPVGVEDIQDMMSA</sequence>
<dbReference type="Proteomes" id="UP000325182">
    <property type="component" value="Unassembled WGS sequence"/>
</dbReference>
<evidence type="ECO:0000313" key="1">
    <source>
        <dbReference type="EMBL" id="TYR99057.1"/>
    </source>
</evidence>
<name>A0A5D4MC84_9BACI</name>
<dbReference type="AlphaFoldDB" id="A0A5D4MC84"/>
<protein>
    <submittedName>
        <fullName evidence="1">Uncharacterized protein</fullName>
    </submittedName>
</protein>
<gene>
    <name evidence="1" type="ORF">FZC84_11820</name>
</gene>